<reference evidence="3 4" key="1">
    <citation type="submission" date="2019-03" db="EMBL/GenBank/DDBJ databases">
        <title>Genomic Encyclopedia of Type Strains, Phase IV (KMG-IV): sequencing the most valuable type-strain genomes for metagenomic binning, comparative biology and taxonomic classification.</title>
        <authorList>
            <person name="Goeker M."/>
        </authorList>
    </citation>
    <scope>NUCLEOTIDE SEQUENCE [LARGE SCALE GENOMIC DNA]</scope>
    <source>
        <strain evidence="3 4">DSM 45775</strain>
    </source>
</reference>
<comment type="caution">
    <text evidence="3">The sequence shown here is derived from an EMBL/GenBank/DDBJ whole genome shotgun (WGS) entry which is preliminary data.</text>
</comment>
<protein>
    <submittedName>
        <fullName evidence="3">Uncharacterized protein</fullName>
    </submittedName>
</protein>
<keyword evidence="4" id="KW-1185">Reference proteome</keyword>
<dbReference type="AlphaFoldDB" id="A0A4R6URI3"/>
<keyword evidence="2" id="KW-0472">Membrane</keyword>
<organism evidence="3 4">
    <name type="scientific">Actinomycetospora succinea</name>
    <dbReference type="NCBI Taxonomy" id="663603"/>
    <lineage>
        <taxon>Bacteria</taxon>
        <taxon>Bacillati</taxon>
        <taxon>Actinomycetota</taxon>
        <taxon>Actinomycetes</taxon>
        <taxon>Pseudonocardiales</taxon>
        <taxon>Pseudonocardiaceae</taxon>
        <taxon>Actinomycetospora</taxon>
    </lineage>
</organism>
<evidence type="ECO:0000313" key="4">
    <source>
        <dbReference type="Proteomes" id="UP000295705"/>
    </source>
</evidence>
<feature type="transmembrane region" description="Helical" evidence="2">
    <location>
        <begin position="6"/>
        <end position="25"/>
    </location>
</feature>
<evidence type="ECO:0000256" key="2">
    <source>
        <dbReference type="SAM" id="Phobius"/>
    </source>
</evidence>
<sequence length="78" mass="8681">MTAWQWVLVGFGVWLAVALPLGFAFGRVLRDRRVIDTDALEDESSGEDDRATAQPPAASEDDTGDEGETLAEHWLRHR</sequence>
<proteinExistence type="predicted"/>
<dbReference type="Proteomes" id="UP000295705">
    <property type="component" value="Unassembled WGS sequence"/>
</dbReference>
<gene>
    <name evidence="3" type="ORF">EV188_1116</name>
</gene>
<name>A0A4R6URI3_9PSEU</name>
<evidence type="ECO:0000313" key="3">
    <source>
        <dbReference type="EMBL" id="TDQ48836.1"/>
    </source>
</evidence>
<accession>A0A4R6URI3</accession>
<dbReference type="EMBL" id="SNYO01000011">
    <property type="protein sequence ID" value="TDQ48836.1"/>
    <property type="molecule type" value="Genomic_DNA"/>
</dbReference>
<keyword evidence="2" id="KW-1133">Transmembrane helix</keyword>
<feature type="region of interest" description="Disordered" evidence="1">
    <location>
        <begin position="39"/>
        <end position="78"/>
    </location>
</feature>
<feature type="compositionally biased region" description="Acidic residues" evidence="1">
    <location>
        <begin position="59"/>
        <end position="69"/>
    </location>
</feature>
<keyword evidence="2" id="KW-0812">Transmembrane</keyword>
<evidence type="ECO:0000256" key="1">
    <source>
        <dbReference type="SAM" id="MobiDB-lite"/>
    </source>
</evidence>